<organism evidence="16 17">
    <name type="scientific">Lacimicrobium alkaliphilum</name>
    <dbReference type="NCBI Taxonomy" id="1526571"/>
    <lineage>
        <taxon>Bacteria</taxon>
        <taxon>Pseudomonadati</taxon>
        <taxon>Pseudomonadota</taxon>
        <taxon>Gammaproteobacteria</taxon>
        <taxon>Alteromonadales</taxon>
        <taxon>Alteromonadaceae</taxon>
        <taxon>Lacimicrobium</taxon>
    </lineage>
</organism>
<proteinExistence type="inferred from homology"/>
<gene>
    <name evidence="16" type="ORF">GCM10011357_30560</name>
</gene>
<evidence type="ECO:0000256" key="7">
    <source>
        <dbReference type="ARBA" id="ARBA00023065"/>
    </source>
</evidence>
<comment type="caution">
    <text evidence="16">The sequence shown here is derived from an EMBL/GenBank/DDBJ whole genome shotgun (WGS) entry which is preliminary data.</text>
</comment>
<evidence type="ECO:0000256" key="14">
    <source>
        <dbReference type="SAM" id="SignalP"/>
    </source>
</evidence>
<accession>A0ABQ1RKP0</accession>
<keyword evidence="2 11" id="KW-0813">Transport</keyword>
<evidence type="ECO:0000256" key="4">
    <source>
        <dbReference type="ARBA" id="ARBA00022496"/>
    </source>
</evidence>
<evidence type="ECO:0000259" key="15">
    <source>
        <dbReference type="SMART" id="SM00965"/>
    </source>
</evidence>
<keyword evidence="17" id="KW-1185">Reference proteome</keyword>
<dbReference type="InterPro" id="IPR012910">
    <property type="entry name" value="Plug_dom"/>
</dbReference>
<keyword evidence="5 11" id="KW-0812">Transmembrane</keyword>
<dbReference type="PROSITE" id="PS52016">
    <property type="entry name" value="TONB_DEPENDENT_REC_3"/>
    <property type="match status" value="1"/>
</dbReference>
<keyword evidence="10 11" id="KW-0998">Cell outer membrane</keyword>
<evidence type="ECO:0000313" key="16">
    <source>
        <dbReference type="EMBL" id="GGD73365.1"/>
    </source>
</evidence>
<dbReference type="SMART" id="SM00965">
    <property type="entry name" value="STN"/>
    <property type="match status" value="1"/>
</dbReference>
<evidence type="ECO:0000256" key="8">
    <source>
        <dbReference type="ARBA" id="ARBA00023077"/>
    </source>
</evidence>
<keyword evidence="3 11" id="KW-1134">Transmembrane beta strand</keyword>
<keyword evidence="7" id="KW-0406">Ion transport</keyword>
<comment type="subcellular location">
    <subcellularLocation>
        <location evidence="1 11">Cell outer membrane</location>
        <topology evidence="1 11">Multi-pass membrane protein</topology>
    </subcellularLocation>
</comment>
<dbReference type="PANTHER" id="PTHR32552:SF81">
    <property type="entry name" value="TONB-DEPENDENT OUTER MEMBRANE RECEPTOR"/>
    <property type="match status" value="1"/>
</dbReference>
<evidence type="ECO:0000256" key="12">
    <source>
        <dbReference type="RuleBase" id="RU003357"/>
    </source>
</evidence>
<dbReference type="Gene3D" id="3.55.50.30">
    <property type="match status" value="1"/>
</dbReference>
<dbReference type="PANTHER" id="PTHR32552">
    <property type="entry name" value="FERRICHROME IRON RECEPTOR-RELATED"/>
    <property type="match status" value="1"/>
</dbReference>
<dbReference type="SUPFAM" id="SSF56935">
    <property type="entry name" value="Porins"/>
    <property type="match status" value="1"/>
</dbReference>
<evidence type="ECO:0000256" key="2">
    <source>
        <dbReference type="ARBA" id="ARBA00022448"/>
    </source>
</evidence>
<feature type="signal peptide" evidence="14">
    <location>
        <begin position="1"/>
        <end position="24"/>
    </location>
</feature>
<dbReference type="InterPro" id="IPR011662">
    <property type="entry name" value="Secretin/TonB_short_N"/>
</dbReference>
<evidence type="ECO:0000256" key="1">
    <source>
        <dbReference type="ARBA" id="ARBA00004571"/>
    </source>
</evidence>
<evidence type="ECO:0000256" key="10">
    <source>
        <dbReference type="ARBA" id="ARBA00023237"/>
    </source>
</evidence>
<keyword evidence="14" id="KW-0732">Signal</keyword>
<sequence>MLPDFRPRILFASLALALSNPVLAESPRLQLDIAAQPLNEAVARLSREYDVVIISPAGSNMDIRLQPVSGNMTLAEALNQALSHTQLRAVKDDNGSIIITTSEKQPSARSTVKPTRPDGRQPRVEEVVVTAQKTVKNLQQVAAAVSSVSGNELNSLNIGNPFDMSNKVPGLVVSSVQGYRPTISIRGVGNEIPDNAGTKQAVAFHVDGVFMANDYALWADLFDIDRIEITRGPDGTLYGNSSTGGALNVITQKPDFTRSGGYAELALGTYQQQEFRGAFNMAVSPSVAIRLAASHRENKGYSKNLAIDGYRLDDRDNQTYKAQLSWQPNDQVSLLLQQQNFTSDTHGPALKGGFDMISDDPREVSHDTAEFYKLDTSLTSLHLDWQLDVANLNAVVSRQRYDMRRRLDFDRSSLTANDPAPLPLTGELDLLGEAPIPQFVGNLSQLDHSYTAEINLTSAADESGIQWVIGAFYLDTEVFSNTRNFYDADRDGNPVNEVVQGPNIFANNADIDFINSDYRNFNSYALFGQVTYPLSDKLNLTGGLRYTKNKFEDERCSLNCVPDRSPISSRPEDETDNITGKLAADYQWSDTAMSYFSVATGIKPAGSNSSSDTRFFPEVFDQERVLSYELGNKLDLWQQRLRINTAVFFYDYKDYLFESSGIGRFASGASNLPEAEIYGLELEANAFLTPSLTLDLNLSAMDSEITEGRDAIDRAEAENLSVGLIISGADTEVINAVRESTAIDLTGNKLAKIPDLTANLRLTHELALGNGNLLSSLGFSYRSEYYSRVFNSPVRDKVPSSSRYDMNIRYQPDFAQWHVELNVQNLFDKDDIASRYTDTFGLGFTSDQYMAPRTVTVRGRYHF</sequence>
<name>A0ABQ1RKP0_9ALTE</name>
<feature type="region of interest" description="Disordered" evidence="13">
    <location>
        <begin position="103"/>
        <end position="122"/>
    </location>
</feature>
<dbReference type="InterPro" id="IPR039426">
    <property type="entry name" value="TonB-dep_rcpt-like"/>
</dbReference>
<dbReference type="CDD" id="cd01347">
    <property type="entry name" value="ligand_gated_channel"/>
    <property type="match status" value="1"/>
</dbReference>
<protein>
    <recommendedName>
        <fullName evidence="15">Secretin/TonB short N-terminal domain-containing protein</fullName>
    </recommendedName>
</protein>
<dbReference type="Pfam" id="PF07715">
    <property type="entry name" value="Plug"/>
    <property type="match status" value="1"/>
</dbReference>
<evidence type="ECO:0000256" key="5">
    <source>
        <dbReference type="ARBA" id="ARBA00022692"/>
    </source>
</evidence>
<evidence type="ECO:0000256" key="11">
    <source>
        <dbReference type="PROSITE-ProRule" id="PRU01360"/>
    </source>
</evidence>
<dbReference type="EMBL" id="BMGJ01000014">
    <property type="protein sequence ID" value="GGD73365.1"/>
    <property type="molecule type" value="Genomic_DNA"/>
</dbReference>
<dbReference type="Proteomes" id="UP000614272">
    <property type="component" value="Unassembled WGS sequence"/>
</dbReference>
<keyword evidence="9 11" id="KW-0472">Membrane</keyword>
<dbReference type="Gene3D" id="2.40.170.20">
    <property type="entry name" value="TonB-dependent receptor, beta-barrel domain"/>
    <property type="match status" value="1"/>
</dbReference>
<evidence type="ECO:0000256" key="6">
    <source>
        <dbReference type="ARBA" id="ARBA00023004"/>
    </source>
</evidence>
<feature type="domain" description="Secretin/TonB short N-terminal" evidence="15">
    <location>
        <begin position="49"/>
        <end position="102"/>
    </location>
</feature>
<feature type="chain" id="PRO_5046140555" description="Secretin/TonB short N-terminal domain-containing protein" evidence="14">
    <location>
        <begin position="25"/>
        <end position="863"/>
    </location>
</feature>
<dbReference type="RefSeq" id="WP_099035724.1">
    <property type="nucleotide sequence ID" value="NZ_BMGJ01000014.1"/>
</dbReference>
<dbReference type="Pfam" id="PF00593">
    <property type="entry name" value="TonB_dep_Rec_b-barrel"/>
    <property type="match status" value="1"/>
</dbReference>
<keyword evidence="8 12" id="KW-0798">TonB box</keyword>
<keyword evidence="6" id="KW-0408">Iron</keyword>
<comment type="similarity">
    <text evidence="11 12">Belongs to the TonB-dependent receptor family.</text>
</comment>
<evidence type="ECO:0000313" key="17">
    <source>
        <dbReference type="Proteomes" id="UP000614272"/>
    </source>
</evidence>
<evidence type="ECO:0000256" key="13">
    <source>
        <dbReference type="SAM" id="MobiDB-lite"/>
    </source>
</evidence>
<evidence type="ECO:0000256" key="9">
    <source>
        <dbReference type="ARBA" id="ARBA00023136"/>
    </source>
</evidence>
<evidence type="ECO:0000256" key="3">
    <source>
        <dbReference type="ARBA" id="ARBA00022452"/>
    </source>
</evidence>
<dbReference type="InterPro" id="IPR000531">
    <property type="entry name" value="Beta-barrel_TonB"/>
</dbReference>
<dbReference type="InterPro" id="IPR036942">
    <property type="entry name" value="Beta-barrel_TonB_sf"/>
</dbReference>
<keyword evidence="4" id="KW-0410">Iron transport</keyword>
<feature type="compositionally biased region" description="Polar residues" evidence="13">
    <location>
        <begin position="103"/>
        <end position="113"/>
    </location>
</feature>
<reference evidence="17" key="1">
    <citation type="journal article" date="2019" name="Int. J. Syst. Evol. Microbiol.">
        <title>The Global Catalogue of Microorganisms (GCM) 10K type strain sequencing project: providing services to taxonomists for standard genome sequencing and annotation.</title>
        <authorList>
            <consortium name="The Broad Institute Genomics Platform"/>
            <consortium name="The Broad Institute Genome Sequencing Center for Infectious Disease"/>
            <person name="Wu L."/>
            <person name="Ma J."/>
        </authorList>
    </citation>
    <scope>NUCLEOTIDE SEQUENCE [LARGE SCALE GENOMIC DNA]</scope>
    <source>
        <strain evidence="17">CGMCC 1.12923</strain>
    </source>
</reference>